<reference evidence="2 3" key="1">
    <citation type="submission" date="2014-06" db="EMBL/GenBank/DDBJ databases">
        <authorList>
            <person name="Urmite Genomes Urmite Genomes"/>
        </authorList>
    </citation>
    <scope>NUCLEOTIDE SEQUENCE [LARGE SCALE GENOMIC DNA]</scope>
</reference>
<dbReference type="InterPro" id="IPR036866">
    <property type="entry name" value="RibonucZ/Hydroxyglut_hydro"/>
</dbReference>
<dbReference type="Gene3D" id="3.60.15.10">
    <property type="entry name" value="Ribonuclease Z/Hydroxyacylglutathione hydrolase-like"/>
    <property type="match status" value="1"/>
</dbReference>
<evidence type="ECO:0000259" key="1">
    <source>
        <dbReference type="Pfam" id="PF12706"/>
    </source>
</evidence>
<gene>
    <name evidence="2" type="ORF">BN59_01456</name>
</gene>
<proteinExistence type="predicted"/>
<keyword evidence="2" id="KW-0378">Hydrolase</keyword>
<protein>
    <submittedName>
        <fullName evidence="2">Metal-dependent hydrolase</fullName>
    </submittedName>
</protein>
<dbReference type="eggNOG" id="COG2220">
    <property type="taxonomic scope" value="Bacteria"/>
</dbReference>
<dbReference type="PANTHER" id="PTHR15032:SF4">
    <property type="entry name" value="N-ACYL-PHOSPHATIDYLETHANOLAMINE-HYDROLYZING PHOSPHOLIPASE D"/>
    <property type="match status" value="1"/>
</dbReference>
<accession>A0A078KZG1</accession>
<dbReference type="SUPFAM" id="SSF56281">
    <property type="entry name" value="Metallo-hydrolase/oxidoreductase"/>
    <property type="match status" value="1"/>
</dbReference>
<dbReference type="GO" id="GO:0005737">
    <property type="term" value="C:cytoplasm"/>
    <property type="evidence" value="ECO:0007669"/>
    <property type="project" value="TreeGrafter"/>
</dbReference>
<feature type="domain" description="Metallo-beta-lactamase" evidence="1">
    <location>
        <begin position="114"/>
        <end position="310"/>
    </location>
</feature>
<dbReference type="EMBL" id="CCSB01000001">
    <property type="protein sequence ID" value="CDZ77174.1"/>
    <property type="molecule type" value="Genomic_DNA"/>
</dbReference>
<dbReference type="GO" id="GO:0016787">
    <property type="term" value="F:hydrolase activity"/>
    <property type="evidence" value="ECO:0007669"/>
    <property type="project" value="UniProtKB-KW"/>
</dbReference>
<evidence type="ECO:0000313" key="3">
    <source>
        <dbReference type="Proteomes" id="UP000044071"/>
    </source>
</evidence>
<sequence>MKKIISKYGSYLRADFIKSPFSVFGKKAQGARKITISKSANWSKRKFQNPEPLANDSLWTLIKGARGAISSRQYTSPKTPLEFRAQHLADPPVNGLRVTWLGHASTLVEIDGKNILLDPFWGKRASPLKRFGPQRWYKAPLALEQLPFIDAVVISHDHYDHLDYPTIVAMKNWSTQFIVPLGVGAHLTHWGIAEKQIIELDWWQETKIANVTIAATPARHASGRYLFDRDSKLWASFAFIGDTKRVYYSGDTGTMSAAFQEIGNRYGPFDITLMQIGGYDKSWPDWHMFPEQAVEAHRLVKGKMMLPVHWGLLNLAYHGWTEPVERALQAAKQQNIHIVVPKPGQSVEPVSPIPFERWWPELPWNALENKELVQLEESS</sequence>
<dbReference type="InterPro" id="IPR001279">
    <property type="entry name" value="Metallo-B-lactamas"/>
</dbReference>
<organism evidence="2 3">
    <name type="scientific">Legionella massiliensis</name>
    <dbReference type="NCBI Taxonomy" id="1034943"/>
    <lineage>
        <taxon>Bacteria</taxon>
        <taxon>Pseudomonadati</taxon>
        <taxon>Pseudomonadota</taxon>
        <taxon>Gammaproteobacteria</taxon>
        <taxon>Legionellales</taxon>
        <taxon>Legionellaceae</taxon>
        <taxon>Legionella</taxon>
    </lineage>
</organism>
<dbReference type="Proteomes" id="UP000044071">
    <property type="component" value="Unassembled WGS sequence"/>
</dbReference>
<dbReference type="PANTHER" id="PTHR15032">
    <property type="entry name" value="N-ACYL-PHOSPHATIDYLETHANOLAMINE-HYDROLYZING PHOSPHOLIPASE D"/>
    <property type="match status" value="1"/>
</dbReference>
<keyword evidence="3" id="KW-1185">Reference proteome</keyword>
<name>A0A078KZG1_9GAMM</name>
<dbReference type="STRING" id="1034943.BN59_01456"/>
<dbReference type="Pfam" id="PF12706">
    <property type="entry name" value="Lactamase_B_2"/>
    <property type="match status" value="1"/>
</dbReference>
<evidence type="ECO:0000313" key="2">
    <source>
        <dbReference type="EMBL" id="CDZ77174.1"/>
    </source>
</evidence>
<dbReference type="AlphaFoldDB" id="A0A078KZG1"/>
<dbReference type="RefSeq" id="WP_218054605.1">
    <property type="nucleotide sequence ID" value="NZ_CCVW01000001.1"/>
</dbReference>